<dbReference type="Gene3D" id="1.20.1250.20">
    <property type="entry name" value="MFS general substrate transporter like domains"/>
    <property type="match status" value="1"/>
</dbReference>
<comment type="subcellular location">
    <subcellularLocation>
        <location evidence="1">Cell membrane</location>
        <topology evidence="1">Multi-pass membrane protein</topology>
    </subcellularLocation>
</comment>
<evidence type="ECO:0000256" key="6">
    <source>
        <dbReference type="SAM" id="Phobius"/>
    </source>
</evidence>
<keyword evidence="5 6" id="KW-0472">Membrane</keyword>
<feature type="transmembrane region" description="Helical" evidence="6">
    <location>
        <begin position="356"/>
        <end position="377"/>
    </location>
</feature>
<feature type="transmembrane region" description="Helical" evidence="6">
    <location>
        <begin position="205"/>
        <end position="230"/>
    </location>
</feature>
<dbReference type="Proteomes" id="UP000515847">
    <property type="component" value="Chromosome"/>
</dbReference>
<evidence type="ECO:0000256" key="3">
    <source>
        <dbReference type="ARBA" id="ARBA00022692"/>
    </source>
</evidence>
<dbReference type="KEGG" id="tfr:BR63_13080"/>
<dbReference type="SUPFAM" id="SSF103473">
    <property type="entry name" value="MFS general substrate transporter"/>
    <property type="match status" value="1"/>
</dbReference>
<dbReference type="PROSITE" id="PS50850">
    <property type="entry name" value="MFS"/>
    <property type="match status" value="1"/>
</dbReference>
<dbReference type="PANTHER" id="PTHR23531:SF1">
    <property type="entry name" value="QUINOLENE RESISTANCE PROTEIN NORA"/>
    <property type="match status" value="1"/>
</dbReference>
<feature type="transmembrane region" description="Helical" evidence="6">
    <location>
        <begin position="236"/>
        <end position="256"/>
    </location>
</feature>
<dbReference type="GO" id="GO:0005886">
    <property type="term" value="C:plasma membrane"/>
    <property type="evidence" value="ECO:0007669"/>
    <property type="project" value="UniProtKB-SubCell"/>
</dbReference>
<accession>A0A7G6E4Z9</accession>
<keyword evidence="3 6" id="KW-0812">Transmembrane</keyword>
<organism evidence="8 9">
    <name type="scientific">Thermanaerosceptrum fracticalcis</name>
    <dbReference type="NCBI Taxonomy" id="1712410"/>
    <lineage>
        <taxon>Bacteria</taxon>
        <taxon>Bacillati</taxon>
        <taxon>Bacillota</taxon>
        <taxon>Clostridia</taxon>
        <taxon>Eubacteriales</taxon>
        <taxon>Peptococcaceae</taxon>
        <taxon>Thermanaerosceptrum</taxon>
    </lineage>
</organism>
<evidence type="ECO:0000313" key="9">
    <source>
        <dbReference type="Proteomes" id="UP000515847"/>
    </source>
</evidence>
<proteinExistence type="predicted"/>
<dbReference type="AlphaFoldDB" id="A0A7G6E4Z9"/>
<protein>
    <submittedName>
        <fullName evidence="8">MFS transporter</fullName>
    </submittedName>
</protein>
<keyword evidence="4 6" id="KW-1133">Transmembrane helix</keyword>
<feature type="transmembrane region" description="Helical" evidence="6">
    <location>
        <begin position="77"/>
        <end position="99"/>
    </location>
</feature>
<evidence type="ECO:0000256" key="5">
    <source>
        <dbReference type="ARBA" id="ARBA00023136"/>
    </source>
</evidence>
<sequence length="391" mass="42752">MVNSTTGNRKHFIYTLAATTLFISTYYLLLPVLPLYMQGMGGSKFKIGLIMGLFSASSLFLRPLAGQASDLKGPVKIMKWTILLYFITPFFYMTHSFVLVSIAQLFYGFTIGAFTISSATVITTSVPLEKVGQAIGIHSIALILAKGLAPTLGTLVHTVWGLYPLIAITVLFSFAALLVTWRLPEIKPASKPGDITFRQVLTYRMVWVCSLVLLSVTLTFGTIMTMLPLLALERNISQYSLFFTVNTLAVVATRLFTGRQDRLTQEALIAVSLLLIFLAVMLVSGSYSLITLIIAAIIYGLGYGAVYPALSTLVVLRTPSEIRGSAFGLFTAAFDIGVTLGSVWGGFSEYLGFKTIYFLASFSPVIGLICFVVFLHGENVWNKILMRNAAK</sequence>
<dbReference type="PANTHER" id="PTHR23531">
    <property type="entry name" value="QUINOLENE RESISTANCE PROTEIN NORA"/>
    <property type="match status" value="1"/>
</dbReference>
<feature type="transmembrane region" description="Helical" evidence="6">
    <location>
        <begin position="293"/>
        <end position="315"/>
    </location>
</feature>
<keyword evidence="9" id="KW-1185">Reference proteome</keyword>
<dbReference type="InterPro" id="IPR052714">
    <property type="entry name" value="MFS_Exporter"/>
</dbReference>
<dbReference type="InterPro" id="IPR011701">
    <property type="entry name" value="MFS"/>
</dbReference>
<dbReference type="GO" id="GO:0022857">
    <property type="term" value="F:transmembrane transporter activity"/>
    <property type="evidence" value="ECO:0007669"/>
    <property type="project" value="InterPro"/>
</dbReference>
<evidence type="ECO:0000256" key="1">
    <source>
        <dbReference type="ARBA" id="ARBA00004651"/>
    </source>
</evidence>
<feature type="transmembrane region" description="Helical" evidence="6">
    <location>
        <begin position="162"/>
        <end position="184"/>
    </location>
</feature>
<feature type="transmembrane region" description="Helical" evidence="6">
    <location>
        <begin position="268"/>
        <end position="287"/>
    </location>
</feature>
<evidence type="ECO:0000256" key="2">
    <source>
        <dbReference type="ARBA" id="ARBA00022448"/>
    </source>
</evidence>
<feature type="transmembrane region" description="Helical" evidence="6">
    <location>
        <begin position="327"/>
        <end position="344"/>
    </location>
</feature>
<dbReference type="InterPro" id="IPR020846">
    <property type="entry name" value="MFS_dom"/>
</dbReference>
<name>A0A7G6E4Z9_THEFR</name>
<evidence type="ECO:0000256" key="4">
    <source>
        <dbReference type="ARBA" id="ARBA00022989"/>
    </source>
</evidence>
<evidence type="ECO:0000313" key="8">
    <source>
        <dbReference type="EMBL" id="QNB47153.1"/>
    </source>
</evidence>
<reference evidence="8 9" key="1">
    <citation type="journal article" date="2019" name="Front. Microbiol.">
        <title>Thermoanaerosceptrum fracticalcis gen. nov. sp. nov., a Novel Fumarate-Fermenting Microorganism From a Deep Fractured Carbonate Aquifer of the US Great Basin.</title>
        <authorList>
            <person name="Hamilton-Brehm S.D."/>
            <person name="Stewart L.E."/>
            <person name="Zavarin M."/>
            <person name="Caldwell M."/>
            <person name="Lawson P.A."/>
            <person name="Onstott T.C."/>
            <person name="Grzymski J."/>
            <person name="Neveux I."/>
            <person name="Lollar B.S."/>
            <person name="Russell C.E."/>
            <person name="Moser D.P."/>
        </authorList>
    </citation>
    <scope>NUCLEOTIDE SEQUENCE [LARGE SCALE GENOMIC DNA]</scope>
    <source>
        <strain evidence="8 9">DRI-13</strain>
    </source>
</reference>
<dbReference type="InterPro" id="IPR036259">
    <property type="entry name" value="MFS_trans_sf"/>
</dbReference>
<feature type="transmembrane region" description="Helical" evidence="6">
    <location>
        <begin position="12"/>
        <end position="33"/>
    </location>
</feature>
<dbReference type="Pfam" id="PF07690">
    <property type="entry name" value="MFS_1"/>
    <property type="match status" value="1"/>
</dbReference>
<evidence type="ECO:0000259" key="7">
    <source>
        <dbReference type="PROSITE" id="PS50850"/>
    </source>
</evidence>
<feature type="transmembrane region" description="Helical" evidence="6">
    <location>
        <begin position="135"/>
        <end position="156"/>
    </location>
</feature>
<feature type="transmembrane region" description="Helical" evidence="6">
    <location>
        <begin position="105"/>
        <end position="128"/>
    </location>
</feature>
<dbReference type="EMBL" id="CP045798">
    <property type="protein sequence ID" value="QNB47153.1"/>
    <property type="molecule type" value="Genomic_DNA"/>
</dbReference>
<gene>
    <name evidence="8" type="ORF">BR63_13080</name>
</gene>
<feature type="domain" description="Major facilitator superfamily (MFS) profile" evidence="7">
    <location>
        <begin position="168"/>
        <end position="391"/>
    </location>
</feature>
<keyword evidence="2" id="KW-0813">Transport</keyword>
<feature type="transmembrane region" description="Helical" evidence="6">
    <location>
        <begin position="45"/>
        <end position="65"/>
    </location>
</feature>